<accession>A0AAU1U2N8</accession>
<dbReference type="AlphaFoldDB" id="A0AAU1U2N8"/>
<dbReference type="EMBL" id="CP108195">
    <property type="protein sequence ID" value="WTS11870.1"/>
    <property type="molecule type" value="Genomic_DNA"/>
</dbReference>
<gene>
    <name evidence="1" type="ORF">OHU69_13005</name>
</gene>
<proteinExistence type="predicted"/>
<name>A0AAU1U2N8_9ACTN</name>
<protein>
    <submittedName>
        <fullName evidence="1">Uncharacterized protein</fullName>
    </submittedName>
</protein>
<sequence>MSTDIHGGIEFRHPGVGTDYYEGEPWVGAMDLWPLYDETDYASFGCLFGVRNYAGYPPLAAERGLPDDLSSGLRERLQPWVADGHLAGATWVSWAEIAGLDPATAPEHYIGRLTWSSLAKPSILHQQLVPAEWSPELVAAVGPRPQELGGGDHYVEWISGDLLCRYESLTAGSILGPRSHWPHVFAVMKALADRFGDDAVRLVVAFD</sequence>
<organism evidence="1">
    <name type="scientific">Streptomyces sp. NBC_00119</name>
    <dbReference type="NCBI Taxonomy" id="2975659"/>
    <lineage>
        <taxon>Bacteria</taxon>
        <taxon>Bacillati</taxon>
        <taxon>Actinomycetota</taxon>
        <taxon>Actinomycetes</taxon>
        <taxon>Kitasatosporales</taxon>
        <taxon>Streptomycetaceae</taxon>
        <taxon>Streptomyces</taxon>
    </lineage>
</organism>
<reference evidence="1" key="1">
    <citation type="submission" date="2022-10" db="EMBL/GenBank/DDBJ databases">
        <title>The complete genomes of actinobacterial strains from the NBC collection.</title>
        <authorList>
            <person name="Joergensen T.S."/>
            <person name="Alvarez Arevalo M."/>
            <person name="Sterndorff E.B."/>
            <person name="Faurdal D."/>
            <person name="Vuksanovic O."/>
            <person name="Mourched A.-S."/>
            <person name="Charusanti P."/>
            <person name="Shaw S."/>
            <person name="Blin K."/>
            <person name="Weber T."/>
        </authorList>
    </citation>
    <scope>NUCLEOTIDE SEQUENCE</scope>
    <source>
        <strain evidence="1">NBC_00119</strain>
    </source>
</reference>
<evidence type="ECO:0000313" key="1">
    <source>
        <dbReference type="EMBL" id="WTS11870.1"/>
    </source>
</evidence>